<comment type="subcellular location">
    <subcellularLocation>
        <location evidence="1">Cell outer membrane</location>
    </subcellularLocation>
</comment>
<reference evidence="12" key="1">
    <citation type="submission" date="2008-01" db="EMBL/GenBank/DDBJ databases">
        <title>Complete sequence of chromosome of Caulobacter sp. K31.</title>
        <authorList>
            <consortium name="US DOE Joint Genome Institute"/>
            <person name="Copeland A."/>
            <person name="Lucas S."/>
            <person name="Lapidus A."/>
            <person name="Barry K."/>
            <person name="Glavina del Rio T."/>
            <person name="Dalin E."/>
            <person name="Tice H."/>
            <person name="Pitluck S."/>
            <person name="Bruce D."/>
            <person name="Goodwin L."/>
            <person name="Thompson L.S."/>
            <person name="Brettin T."/>
            <person name="Detter J.C."/>
            <person name="Han C."/>
            <person name="Schmutz J."/>
            <person name="Larimer F."/>
            <person name="Land M."/>
            <person name="Hauser L."/>
            <person name="Kyrpides N."/>
            <person name="Kim E."/>
            <person name="Stephens C."/>
            <person name="Richardson P."/>
        </authorList>
    </citation>
    <scope>NUCLEOTIDE SEQUENCE [LARGE SCALE GENOMIC DNA]</scope>
    <source>
        <strain evidence="12">K31</strain>
    </source>
</reference>
<keyword evidence="4" id="KW-1134">Transmembrane beta strand</keyword>
<accession>B0T8I4</accession>
<gene>
    <name evidence="12" type="ordered locus">Caul_2199</name>
</gene>
<sequence precursor="true">MVRKRFALGVAAAALLAAGHGNAAEPAASITGVEDRALREAIQRAMTESKAPPRSRSEARRRARDAGDDAVQVLRSEGYYAYVVEPDVSESDPPRAILKITPGPVFVIADPRLAWSGAPPDEGVVQRAQDVIRLTPGEPGRSVDVLAAEGRVVSQVQQLGYADAMAEPREVIVDHADHTLRPTFRIAAGDLTRVDGIEVVTQGRSNPAWVQHLAPWKSGDIYEPDDIAELERRLRDTGVYDTVSVSLAPKEKVRPDGLRPVVVTLSDRKAHTLELGAGYSSTDGPGVDAKWIRYNRLHRADTTTLTARLSRLDSRLEAELALPHWRRSQQTLKLNTAIFRDNTDAYVETGAHVGADLTRRLRPTVYRTYGVSLDVSQIDSPITTNGVTVDERQNFATFTLLGAQAWDRSDNVLDPTKGWRLEVRGEPTAITGDLTMAFFKVQAQSTAYLPFGKGARTVLAGRFKAGQILGGTMPEVPASNRFYAGGGGSVRGYSYQAIGPRIGDTTTPQGGLSLLETSIEIRHKFTEKWGGVAFIDAGGVGVDKWPNGDDFGVGVGVGVRYDLGFGPIRADIAVPISRREGDPAFQIYISIGQSF</sequence>
<keyword evidence="5" id="KW-0472">Membrane</keyword>
<dbReference type="Pfam" id="PF01103">
    <property type="entry name" value="Omp85"/>
    <property type="match status" value="1"/>
</dbReference>
<proteinExistence type="inferred from homology"/>
<dbReference type="EMBL" id="CP000927">
    <property type="protein sequence ID" value="ABZ71327.1"/>
    <property type="molecule type" value="Genomic_DNA"/>
</dbReference>
<dbReference type="PANTHER" id="PTHR12815">
    <property type="entry name" value="SORTING AND ASSEMBLY MACHINERY SAMM50 PROTEIN FAMILY MEMBER"/>
    <property type="match status" value="1"/>
</dbReference>
<keyword evidence="4" id="KW-0812">Transmembrane</keyword>
<evidence type="ECO:0000256" key="6">
    <source>
        <dbReference type="ARBA" id="ARBA00033063"/>
    </source>
</evidence>
<dbReference type="Pfam" id="PF17243">
    <property type="entry name" value="POTRA_TamA_1"/>
    <property type="match status" value="1"/>
</dbReference>
<evidence type="ECO:0000256" key="5">
    <source>
        <dbReference type="ARBA" id="ARBA00023136"/>
    </source>
</evidence>
<evidence type="ECO:0000256" key="2">
    <source>
        <dbReference type="ARBA" id="ARBA00010248"/>
    </source>
</evidence>
<feature type="signal peptide" evidence="9">
    <location>
        <begin position="1"/>
        <end position="23"/>
    </location>
</feature>
<evidence type="ECO:0000256" key="1">
    <source>
        <dbReference type="ARBA" id="ARBA00004442"/>
    </source>
</evidence>
<dbReference type="Gene3D" id="2.40.160.50">
    <property type="entry name" value="membrane protein fhac: a member of the omp85/tpsb transporter family"/>
    <property type="match status" value="1"/>
</dbReference>
<dbReference type="Gene3D" id="3.10.20.310">
    <property type="entry name" value="membrane protein fhac"/>
    <property type="match status" value="1"/>
</dbReference>
<dbReference type="InterPro" id="IPR039910">
    <property type="entry name" value="D15-like"/>
</dbReference>
<organism evidence="12">
    <name type="scientific">Caulobacter sp. (strain K31)</name>
    <dbReference type="NCBI Taxonomy" id="366602"/>
    <lineage>
        <taxon>Bacteria</taxon>
        <taxon>Pseudomonadati</taxon>
        <taxon>Pseudomonadota</taxon>
        <taxon>Alphaproteobacteria</taxon>
        <taxon>Caulobacterales</taxon>
        <taxon>Caulobacteraceae</taxon>
        <taxon>Caulobacter</taxon>
    </lineage>
</organism>
<evidence type="ECO:0000256" key="3">
    <source>
        <dbReference type="ARBA" id="ARBA00015419"/>
    </source>
</evidence>
<dbReference type="STRING" id="366602.Caul_2199"/>
<dbReference type="PANTHER" id="PTHR12815:SF42">
    <property type="entry name" value="BACTERIAL SURFACE ANTIGEN (D15) DOMAIN-CONTAINING PROTEIN"/>
    <property type="match status" value="1"/>
</dbReference>
<dbReference type="InterPro" id="IPR000184">
    <property type="entry name" value="Bac_surfAg_D15"/>
</dbReference>
<feature type="domain" description="TamA POTRA" evidence="11">
    <location>
        <begin position="29"/>
        <end position="102"/>
    </location>
</feature>
<dbReference type="KEGG" id="cak:Caul_2199"/>
<keyword evidence="9" id="KW-0732">Signal</keyword>
<comment type="subunit">
    <text evidence="7">Interacts with TamB to form the translocation and assembly module (TAM).</text>
</comment>
<feature type="region of interest" description="Disordered" evidence="8">
    <location>
        <begin position="44"/>
        <end position="68"/>
    </location>
</feature>
<dbReference type="OrthoDB" id="9769707at2"/>
<dbReference type="eggNOG" id="COG0729">
    <property type="taxonomic scope" value="Bacteria"/>
</dbReference>
<evidence type="ECO:0000256" key="8">
    <source>
        <dbReference type="SAM" id="MobiDB-lite"/>
    </source>
</evidence>
<dbReference type="HOGENOM" id="CLU_018618_0_1_5"/>
<dbReference type="AlphaFoldDB" id="B0T8I4"/>
<dbReference type="GO" id="GO:0009279">
    <property type="term" value="C:cell outer membrane"/>
    <property type="evidence" value="ECO:0007669"/>
    <property type="project" value="UniProtKB-SubCell"/>
</dbReference>
<feature type="compositionally biased region" description="Basic and acidic residues" evidence="8">
    <location>
        <begin position="55"/>
        <end position="67"/>
    </location>
</feature>
<evidence type="ECO:0000313" key="12">
    <source>
        <dbReference type="EMBL" id="ABZ71327.1"/>
    </source>
</evidence>
<evidence type="ECO:0000256" key="7">
    <source>
        <dbReference type="ARBA" id="ARBA00093548"/>
    </source>
</evidence>
<evidence type="ECO:0000259" key="10">
    <source>
        <dbReference type="Pfam" id="PF01103"/>
    </source>
</evidence>
<feature type="chain" id="PRO_5002756049" description="Translocation and assembly module subunit TamA" evidence="9">
    <location>
        <begin position="24"/>
        <end position="595"/>
    </location>
</feature>
<protein>
    <recommendedName>
        <fullName evidence="3">Translocation and assembly module subunit TamA</fullName>
    </recommendedName>
    <alternativeName>
        <fullName evidence="6">Autotransporter assembly factor TamA</fullName>
    </alternativeName>
</protein>
<dbReference type="InterPro" id="IPR035243">
    <property type="entry name" value="TamA_POTRA_Dom_1"/>
</dbReference>
<comment type="similarity">
    <text evidence="2">Belongs to the TamA family.</text>
</comment>
<feature type="domain" description="Bacterial surface antigen (D15)" evidence="10">
    <location>
        <begin position="296"/>
        <end position="595"/>
    </location>
</feature>
<evidence type="ECO:0000256" key="4">
    <source>
        <dbReference type="ARBA" id="ARBA00022452"/>
    </source>
</evidence>
<evidence type="ECO:0000256" key="9">
    <source>
        <dbReference type="SAM" id="SignalP"/>
    </source>
</evidence>
<name>B0T8I4_CAUSK</name>
<evidence type="ECO:0000259" key="11">
    <source>
        <dbReference type="Pfam" id="PF17243"/>
    </source>
</evidence>